<sequence length="97" mass="10852">MVTVPYYLLYCVIAFIIGSSFGLSYSYKKYSSPYSEKKLDKLALSMALIGAILFNIYIPLSIAFLSFPLGMRAGYGSKEFYTGILITLLAYFLTLIV</sequence>
<dbReference type="Pfam" id="PF09877">
    <property type="entry name" value="EhaL"/>
    <property type="match status" value="1"/>
</dbReference>
<dbReference type="OrthoDB" id="64436at2157"/>
<feature type="transmembrane region" description="Helical" evidence="1">
    <location>
        <begin position="80"/>
        <end position="96"/>
    </location>
</feature>
<reference evidence="2" key="1">
    <citation type="submission" date="2021-03" db="EMBL/GenBank/DDBJ databases">
        <title>Genomic Encyclopedia of Type Strains, Phase IV (KMG-V): Genome sequencing to study the core and pangenomes of soil and plant-associated prokaryotes.</title>
        <authorList>
            <person name="Whitman W."/>
        </authorList>
    </citation>
    <scope>NUCLEOTIDE SEQUENCE</scope>
    <source>
        <strain evidence="2">C4</strain>
    </source>
</reference>
<evidence type="ECO:0000313" key="3">
    <source>
        <dbReference type="Proteomes" id="UP000740329"/>
    </source>
</evidence>
<dbReference type="EMBL" id="JAGGMV010000003">
    <property type="protein sequence ID" value="MBP2201722.1"/>
    <property type="molecule type" value="Genomic_DNA"/>
</dbReference>
<evidence type="ECO:0000313" key="2">
    <source>
        <dbReference type="EMBL" id="MBP2201722.1"/>
    </source>
</evidence>
<feature type="transmembrane region" description="Helical" evidence="1">
    <location>
        <begin position="39"/>
        <end position="60"/>
    </location>
</feature>
<dbReference type="Proteomes" id="UP000740329">
    <property type="component" value="Unassembled WGS sequence"/>
</dbReference>
<dbReference type="AlphaFoldDB" id="A0A8J7REE7"/>
<comment type="caution">
    <text evidence="2">The sequence shown here is derived from an EMBL/GenBank/DDBJ whole genome shotgun (WGS) entry which is preliminary data.</text>
</comment>
<dbReference type="InterPro" id="IPR019211">
    <property type="entry name" value="EhaL"/>
</dbReference>
<keyword evidence="1" id="KW-1133">Transmembrane helix</keyword>
<protein>
    <submittedName>
        <fullName evidence="2">Energy-converting hydrogenase A subunit L</fullName>
    </submittedName>
</protein>
<keyword evidence="1" id="KW-0812">Transmembrane</keyword>
<feature type="transmembrane region" description="Helical" evidence="1">
    <location>
        <begin position="6"/>
        <end position="27"/>
    </location>
</feature>
<dbReference type="RefSeq" id="WP_209591203.1">
    <property type="nucleotide sequence ID" value="NZ_JAGGMU010000003.1"/>
</dbReference>
<name>A0A8J7REE7_METVO</name>
<organism evidence="2 3">
    <name type="scientific">Methanococcus voltae</name>
    <dbReference type="NCBI Taxonomy" id="2188"/>
    <lineage>
        <taxon>Archaea</taxon>
        <taxon>Methanobacteriati</taxon>
        <taxon>Methanobacteriota</taxon>
        <taxon>Methanomada group</taxon>
        <taxon>Methanococci</taxon>
        <taxon>Methanococcales</taxon>
        <taxon>Methanococcaceae</taxon>
        <taxon>Methanococcus</taxon>
    </lineage>
</organism>
<accession>A0A8J7REE7</accession>
<evidence type="ECO:0000256" key="1">
    <source>
        <dbReference type="SAM" id="Phobius"/>
    </source>
</evidence>
<gene>
    <name evidence="2" type="ORF">J3E07_001147</name>
</gene>
<keyword evidence="1" id="KW-0472">Membrane</keyword>
<proteinExistence type="predicted"/>